<gene>
    <name evidence="2" type="ORF">CPX_001328</name>
</gene>
<feature type="transmembrane region" description="Helical" evidence="1">
    <location>
        <begin position="112"/>
        <end position="131"/>
    </location>
</feature>
<feature type="transmembrane region" description="Helical" evidence="1">
    <location>
        <begin position="39"/>
        <end position="67"/>
    </location>
</feature>
<evidence type="ECO:0000313" key="3">
    <source>
        <dbReference type="Proteomes" id="UP000037386"/>
    </source>
</evidence>
<name>A0A0M1N0E9_9MOLU</name>
<feature type="transmembrane region" description="Helical" evidence="1">
    <location>
        <begin position="186"/>
        <end position="206"/>
    </location>
</feature>
<organism evidence="2 3">
    <name type="scientific">Candidatus Phytoplasma pruni</name>
    <dbReference type="NCBI Taxonomy" id="479893"/>
    <lineage>
        <taxon>Bacteria</taxon>
        <taxon>Bacillati</taxon>
        <taxon>Mycoplasmatota</taxon>
        <taxon>Mollicutes</taxon>
        <taxon>Acholeplasmatales</taxon>
        <taxon>Acholeplasmataceae</taxon>
        <taxon>Candidatus Phytoplasma</taxon>
        <taxon>16SrIII (X-disease group)</taxon>
    </lineage>
</organism>
<dbReference type="EMBL" id="LHCF01000002">
    <property type="protein sequence ID" value="KOR75632.1"/>
    <property type="molecule type" value="Genomic_DNA"/>
</dbReference>
<dbReference type="Proteomes" id="UP000037386">
    <property type="component" value="Unassembled WGS sequence"/>
</dbReference>
<comment type="caution">
    <text evidence="2">The sequence shown here is derived from an EMBL/GenBank/DDBJ whole genome shotgun (WGS) entry which is preliminary data.</text>
</comment>
<protein>
    <submittedName>
        <fullName evidence="2">Uncharacterized protein</fullName>
    </submittedName>
</protein>
<keyword evidence="1" id="KW-0472">Membrane</keyword>
<evidence type="ECO:0000313" key="2">
    <source>
        <dbReference type="EMBL" id="KOR75632.1"/>
    </source>
</evidence>
<evidence type="ECO:0000256" key="1">
    <source>
        <dbReference type="SAM" id="Phobius"/>
    </source>
</evidence>
<accession>A0A0M1N0E9</accession>
<sequence length="225" mass="26139">MYILLNRFAKKKFAYSKIEQQEITTTPEYLANEKKDDRLFLKIILLLCAIMFVGMLTIILLFHFAAIKFNVKKFISEFELLGYQGEELIILIGFLVFMIGSSFSHISLYAVFVFTFYMGVVFSGIQFETFYDTLKQVKKINKYEIKTIFSRIRLAITLTVNLVVIYLTATFVIFKDINNTNNLKAVVLYALSFLVFFKLIEFISGLKLSFSQNNQKNLSIKKTFA</sequence>
<dbReference type="AlphaFoldDB" id="A0A0M1N0E9"/>
<proteinExistence type="predicted"/>
<feature type="transmembrane region" description="Helical" evidence="1">
    <location>
        <begin position="88"/>
        <end position="106"/>
    </location>
</feature>
<reference evidence="3" key="1">
    <citation type="submission" date="2015-05" db="EMBL/GenBank/DDBJ databases">
        <title>Draft genome sequence of 'Candidatus Phytoplasma Pruni' strain CX, a plant pathogenic bacterium.</title>
        <authorList>
            <person name="Lee I.-M."/>
            <person name="Bottner-Parker K.D."/>
            <person name="Shao J."/>
            <person name="Gundersen-Rindal D.E."/>
            <person name="Zhao Y."/>
            <person name="Davis R.E."/>
        </authorList>
    </citation>
    <scope>NUCLEOTIDE SEQUENCE [LARGE SCALE GENOMIC DNA]</scope>
    <source>
        <strain evidence="3">CX</strain>
    </source>
</reference>
<feature type="transmembrane region" description="Helical" evidence="1">
    <location>
        <begin position="152"/>
        <end position="174"/>
    </location>
</feature>
<keyword evidence="1" id="KW-1133">Transmembrane helix</keyword>
<dbReference type="PATRIC" id="fig|479893.3.peg.107"/>
<keyword evidence="1" id="KW-0812">Transmembrane</keyword>